<accession>A0AAN8W2D6</accession>
<evidence type="ECO:0000313" key="2">
    <source>
        <dbReference type="EMBL" id="KAK6940252.1"/>
    </source>
</evidence>
<dbReference type="EMBL" id="JBAMMX010000005">
    <property type="protein sequence ID" value="KAK6940252.1"/>
    <property type="molecule type" value="Genomic_DNA"/>
</dbReference>
<sequence length="464" mass="51149">MNIVKGVADLIRRTSGGQTGESLPSSQAEKFSAPVPRIQFSEVGDEAILNTLWERYMSTVEKVEKRKLFNLFVKQFLVLCKTWTPRYSGQLPEVAFSAVPPVDESFDVTVVGCSAGHPAEVIMTFIEEVAQLTAVVIECKLSSLILSTLGAVNASISHTATDISQPSASLNIISEGFPVLDALTIVIRSTHNCRIFGFYGGIQKLTALMKGKITLTFRILIVPAAVVQLKAITSAVFANESIFDCNAEKIGVLQRILVYVVSIICSFVDLSSDAYEKAQLYSNIKVVATSKDYASLSDLSSFHKVPLSGTRLHWHQKAIVLVMEAGGLNWLVELLRVVRRLSMKEQLTDTSLLYMTLRTLHLALSENPRGQNHFRSIGGLEVLSDGFVLQSNNPLIQERIFVDNLRRHVLYTFRKPECSVLLDALEQSACNPEIACALGRSLLRILQLSNEKTIASFKSLDAIV</sequence>
<keyword evidence="3" id="KW-1185">Reference proteome</keyword>
<dbReference type="AlphaFoldDB" id="A0AAN8W2D6"/>
<protein>
    <submittedName>
        <fullName evidence="2">Neurobeachin, alpha-solenoid region</fullName>
    </submittedName>
</protein>
<evidence type="ECO:0000259" key="1">
    <source>
        <dbReference type="Pfam" id="PF20425"/>
    </source>
</evidence>
<gene>
    <name evidence="2" type="ORF">RJ641_029783</name>
</gene>
<feature type="non-terminal residue" evidence="2">
    <location>
        <position position="464"/>
    </location>
</feature>
<organism evidence="2 3">
    <name type="scientific">Dillenia turbinata</name>
    <dbReference type="NCBI Taxonomy" id="194707"/>
    <lineage>
        <taxon>Eukaryota</taxon>
        <taxon>Viridiplantae</taxon>
        <taxon>Streptophyta</taxon>
        <taxon>Embryophyta</taxon>
        <taxon>Tracheophyta</taxon>
        <taxon>Spermatophyta</taxon>
        <taxon>Magnoliopsida</taxon>
        <taxon>eudicotyledons</taxon>
        <taxon>Gunneridae</taxon>
        <taxon>Pentapetalae</taxon>
        <taxon>Dilleniales</taxon>
        <taxon>Dilleniaceae</taxon>
        <taxon>Dillenia</taxon>
    </lineage>
</organism>
<proteinExistence type="predicted"/>
<evidence type="ECO:0000313" key="3">
    <source>
        <dbReference type="Proteomes" id="UP001370490"/>
    </source>
</evidence>
<comment type="caution">
    <text evidence="2">The sequence shown here is derived from an EMBL/GenBank/DDBJ whole genome shotgun (WGS) entry which is preliminary data.</text>
</comment>
<dbReference type="Pfam" id="PF20425">
    <property type="entry name" value="Neurobeachin"/>
    <property type="match status" value="1"/>
</dbReference>
<name>A0AAN8W2D6_9MAGN</name>
<feature type="domain" description="Neurobeachin alpha-solenoid region" evidence="1">
    <location>
        <begin position="416"/>
        <end position="463"/>
    </location>
</feature>
<dbReference type="Proteomes" id="UP001370490">
    <property type="component" value="Unassembled WGS sequence"/>
</dbReference>
<dbReference type="InterPro" id="IPR046852">
    <property type="entry name" value="Neurobeachin_a-sol"/>
</dbReference>
<reference evidence="2 3" key="1">
    <citation type="submission" date="2023-12" db="EMBL/GenBank/DDBJ databases">
        <title>A high-quality genome assembly for Dillenia turbinata (Dilleniales).</title>
        <authorList>
            <person name="Chanderbali A."/>
        </authorList>
    </citation>
    <scope>NUCLEOTIDE SEQUENCE [LARGE SCALE GENOMIC DNA]</scope>
    <source>
        <strain evidence="2">LSX21</strain>
        <tissue evidence="2">Leaf</tissue>
    </source>
</reference>